<dbReference type="Gene3D" id="3.90.120.10">
    <property type="entry name" value="DNA Methylase, subunit A, domain 2"/>
    <property type="match status" value="1"/>
</dbReference>
<reference evidence="9" key="1">
    <citation type="submission" date="2020-10" db="EMBL/GenBank/DDBJ databases">
        <authorList>
            <person name="Abbas A."/>
            <person name="Razzaq R."/>
            <person name="Waqas M."/>
            <person name="Abbas N."/>
            <person name="Nielsen T.K."/>
            <person name="Hansen L.H."/>
            <person name="Hussain S."/>
            <person name="Shahid M."/>
        </authorList>
    </citation>
    <scope>NUCLEOTIDE SEQUENCE</scope>
    <source>
        <strain evidence="9">S14</strain>
    </source>
</reference>
<keyword evidence="1 6" id="KW-0489">Methyltransferase</keyword>
<dbReference type="Pfam" id="PF00145">
    <property type="entry name" value="DNA_methylase"/>
    <property type="match status" value="1"/>
</dbReference>
<dbReference type="GO" id="GO:0032259">
    <property type="term" value="P:methylation"/>
    <property type="evidence" value="ECO:0007669"/>
    <property type="project" value="UniProtKB-KW"/>
</dbReference>
<comment type="caution">
    <text evidence="9">The sequence shown here is derived from an EMBL/GenBank/DDBJ whole genome shotgun (WGS) entry which is preliminary data.</text>
</comment>
<evidence type="ECO:0000313" key="10">
    <source>
        <dbReference type="Proteomes" id="UP001181622"/>
    </source>
</evidence>
<dbReference type="GO" id="GO:0008168">
    <property type="term" value="F:methyltransferase activity"/>
    <property type="evidence" value="ECO:0007669"/>
    <property type="project" value="UniProtKB-KW"/>
</dbReference>
<protein>
    <recommendedName>
        <fullName evidence="8">Cytosine-specific methyltransferase</fullName>
        <ecNumber evidence="8">2.1.1.37</ecNumber>
    </recommendedName>
</protein>
<sequence>MSVLANTPTFFEFFAGAGMARAGLGDAWSCEFANDFDRKKSLTYQLNWGAPGVIRCRDIRSLDLSDLPGHPDLVWGSFPCQDLSLAGGGAGLRGERSGTFYPFWDLMSGLSREGRAPKIIALENVCGTLTSHKGADFNVICDTFNRGGYNYGAVVIDASLFVPQSRPRLFVIGVHSSISIASSLLAPGPNSQFHTRGLQNAVARLEKAGRSNWVWWNLPTPPLRSTSFSDVIEPNPVGVEWHTPAETQNLLEKMSPVNVAKVEAAKRAGRLMVGSVYKRTRGSNASKAVRAEVRFDDVAGCLRTPAGGSSRQLLLIVDGPSVRSRLISARETARLMGLPEHYKLPKGYNEAYHLTGDGVAVPVVSFLARHLFEPVLGICSSEHDNGRGIGPMHREHRA</sequence>
<proteinExistence type="inferred from homology"/>
<dbReference type="PANTHER" id="PTHR46098">
    <property type="entry name" value="TRNA (CYTOSINE(38)-C(5))-METHYLTRANSFERASE"/>
    <property type="match status" value="1"/>
</dbReference>
<dbReference type="Proteomes" id="UP001181622">
    <property type="component" value="Unassembled WGS sequence"/>
</dbReference>
<evidence type="ECO:0000256" key="3">
    <source>
        <dbReference type="ARBA" id="ARBA00022691"/>
    </source>
</evidence>
<feature type="active site" evidence="6">
    <location>
        <position position="80"/>
    </location>
</feature>
<evidence type="ECO:0000313" key="9">
    <source>
        <dbReference type="EMBL" id="MDR4308267.1"/>
    </source>
</evidence>
<dbReference type="PROSITE" id="PS51679">
    <property type="entry name" value="SAM_MT_C5"/>
    <property type="match status" value="1"/>
</dbReference>
<organism evidence="9 10">
    <name type="scientific">Chelatococcus sambhunathii</name>
    <dbReference type="NCBI Taxonomy" id="363953"/>
    <lineage>
        <taxon>Bacteria</taxon>
        <taxon>Pseudomonadati</taxon>
        <taxon>Pseudomonadota</taxon>
        <taxon>Alphaproteobacteria</taxon>
        <taxon>Hyphomicrobiales</taxon>
        <taxon>Chelatococcaceae</taxon>
        <taxon>Chelatococcus</taxon>
    </lineage>
</organism>
<evidence type="ECO:0000256" key="5">
    <source>
        <dbReference type="ARBA" id="ARBA00047422"/>
    </source>
</evidence>
<comment type="catalytic activity">
    <reaction evidence="5 8">
        <text>a 2'-deoxycytidine in DNA + S-adenosyl-L-methionine = a 5-methyl-2'-deoxycytidine in DNA + S-adenosyl-L-homocysteine + H(+)</text>
        <dbReference type="Rhea" id="RHEA:13681"/>
        <dbReference type="Rhea" id="RHEA-COMP:11369"/>
        <dbReference type="Rhea" id="RHEA-COMP:11370"/>
        <dbReference type="ChEBI" id="CHEBI:15378"/>
        <dbReference type="ChEBI" id="CHEBI:57856"/>
        <dbReference type="ChEBI" id="CHEBI:59789"/>
        <dbReference type="ChEBI" id="CHEBI:85452"/>
        <dbReference type="ChEBI" id="CHEBI:85454"/>
        <dbReference type="EC" id="2.1.1.37"/>
    </reaction>
</comment>
<evidence type="ECO:0000256" key="7">
    <source>
        <dbReference type="RuleBase" id="RU000416"/>
    </source>
</evidence>
<dbReference type="EC" id="2.1.1.37" evidence="8"/>
<dbReference type="InterPro" id="IPR029063">
    <property type="entry name" value="SAM-dependent_MTases_sf"/>
</dbReference>
<evidence type="ECO:0000256" key="1">
    <source>
        <dbReference type="ARBA" id="ARBA00022603"/>
    </source>
</evidence>
<dbReference type="PANTHER" id="PTHR46098:SF1">
    <property type="entry name" value="TRNA (CYTOSINE(38)-C(5))-METHYLTRANSFERASE"/>
    <property type="match status" value="1"/>
</dbReference>
<dbReference type="Gene3D" id="3.40.50.150">
    <property type="entry name" value="Vaccinia Virus protein VP39"/>
    <property type="match status" value="1"/>
</dbReference>
<dbReference type="InterPro" id="IPR050750">
    <property type="entry name" value="C5-MTase"/>
</dbReference>
<keyword evidence="2 6" id="KW-0808">Transferase</keyword>
<evidence type="ECO:0000256" key="2">
    <source>
        <dbReference type="ARBA" id="ARBA00022679"/>
    </source>
</evidence>
<dbReference type="PRINTS" id="PR00105">
    <property type="entry name" value="C5METTRFRASE"/>
</dbReference>
<dbReference type="PROSITE" id="PS00094">
    <property type="entry name" value="C5_MTASE_1"/>
    <property type="match status" value="1"/>
</dbReference>
<gene>
    <name evidence="9" type="ORF">IHQ68_16740</name>
</gene>
<name>A0ABU1DJG9_9HYPH</name>
<evidence type="ECO:0000256" key="8">
    <source>
        <dbReference type="RuleBase" id="RU000417"/>
    </source>
</evidence>
<keyword evidence="4" id="KW-0680">Restriction system</keyword>
<dbReference type="InterPro" id="IPR001525">
    <property type="entry name" value="C5_MeTfrase"/>
</dbReference>
<dbReference type="NCBIfam" id="TIGR00675">
    <property type="entry name" value="dcm"/>
    <property type="match status" value="1"/>
</dbReference>
<keyword evidence="10" id="KW-1185">Reference proteome</keyword>
<evidence type="ECO:0000256" key="4">
    <source>
        <dbReference type="ARBA" id="ARBA00022747"/>
    </source>
</evidence>
<comment type="similarity">
    <text evidence="6 7">Belongs to the class I-like SAM-binding methyltransferase superfamily. C5-methyltransferase family.</text>
</comment>
<dbReference type="InterPro" id="IPR018117">
    <property type="entry name" value="C5_DNA_meth_AS"/>
</dbReference>
<dbReference type="EMBL" id="JADBEO010000045">
    <property type="protein sequence ID" value="MDR4308267.1"/>
    <property type="molecule type" value="Genomic_DNA"/>
</dbReference>
<accession>A0ABU1DJG9</accession>
<keyword evidence="3 6" id="KW-0949">S-adenosyl-L-methionine</keyword>
<evidence type="ECO:0000256" key="6">
    <source>
        <dbReference type="PROSITE-ProRule" id="PRU01016"/>
    </source>
</evidence>
<dbReference type="SUPFAM" id="SSF53335">
    <property type="entry name" value="S-adenosyl-L-methionine-dependent methyltransferases"/>
    <property type="match status" value="1"/>
</dbReference>